<accession>A0A9K3KIU0</accession>
<keyword evidence="2" id="KW-0812">Transmembrane</keyword>
<proteinExistence type="predicted"/>
<feature type="transmembrane region" description="Helical" evidence="2">
    <location>
        <begin position="300"/>
        <end position="320"/>
    </location>
</feature>
<dbReference type="Proteomes" id="UP000693970">
    <property type="component" value="Unassembled WGS sequence"/>
</dbReference>
<keyword evidence="4" id="KW-1185">Reference proteome</keyword>
<keyword evidence="2" id="KW-0472">Membrane</keyword>
<protein>
    <submittedName>
        <fullName evidence="3">Uncharacterized protein</fullName>
    </submittedName>
</protein>
<feature type="compositionally biased region" description="Low complexity" evidence="1">
    <location>
        <begin position="11"/>
        <end position="24"/>
    </location>
</feature>
<dbReference type="OrthoDB" id="47528at2759"/>
<feature type="transmembrane region" description="Helical" evidence="2">
    <location>
        <begin position="227"/>
        <end position="247"/>
    </location>
</feature>
<dbReference type="EMBL" id="JAGRRH010000023">
    <property type="protein sequence ID" value="KAG7344494.1"/>
    <property type="molecule type" value="Genomic_DNA"/>
</dbReference>
<feature type="transmembrane region" description="Helical" evidence="2">
    <location>
        <begin position="267"/>
        <end position="288"/>
    </location>
</feature>
<feature type="compositionally biased region" description="Acidic residues" evidence="1">
    <location>
        <begin position="56"/>
        <end position="71"/>
    </location>
</feature>
<feature type="transmembrane region" description="Helical" evidence="2">
    <location>
        <begin position="163"/>
        <end position="185"/>
    </location>
</feature>
<evidence type="ECO:0000256" key="2">
    <source>
        <dbReference type="SAM" id="Phobius"/>
    </source>
</evidence>
<gene>
    <name evidence="3" type="ORF">IV203_022502</name>
</gene>
<sequence>MMEMTDIPDRNNSNNDSNNNTTNHNHSDPRTPTETENIEDHHHNNFGDHVGMNPFEMDDDDDQEEEDDEEEGRSLLLQFGRDHNYTNSDRSSRLGPFRRKRNRPDSSNNNNNNNLWQRHWMGKDSDEPWMMLWSHHGNNDDSDNDDGGSSGSILILDATTLKFFKFVLTATGCLLVVHAYVWTVHDKRDVSYGINEMILYDSNLIVLDWTVLFVMGRMYQQAAVDTLEFVLPVLISAILQSVLATHVSSLQHSVTPAEVACEWTWQMWVLVLLGVIPLILLIGGAHVWTAYRRGTAIQKAIELMATFVVFLAPYMGSAFFHLHHWYYGWLVALHCNVDTWWSRLCRNVFFGVYVNGVAIFGRDPVMTCALSFYQSQNQDCVYIAEYVNYTLPQLAHDSGMDVIA</sequence>
<feature type="region of interest" description="Disordered" evidence="1">
    <location>
        <begin position="1"/>
        <end position="118"/>
    </location>
</feature>
<evidence type="ECO:0000256" key="1">
    <source>
        <dbReference type="SAM" id="MobiDB-lite"/>
    </source>
</evidence>
<feature type="transmembrane region" description="Helical" evidence="2">
    <location>
        <begin position="197"/>
        <end position="215"/>
    </location>
</feature>
<evidence type="ECO:0000313" key="4">
    <source>
        <dbReference type="Proteomes" id="UP000693970"/>
    </source>
</evidence>
<evidence type="ECO:0000313" key="3">
    <source>
        <dbReference type="EMBL" id="KAG7344494.1"/>
    </source>
</evidence>
<comment type="caution">
    <text evidence="3">The sequence shown here is derived from an EMBL/GenBank/DDBJ whole genome shotgun (WGS) entry which is preliminary data.</text>
</comment>
<name>A0A9K3KIU0_9STRA</name>
<keyword evidence="2" id="KW-1133">Transmembrane helix</keyword>
<organism evidence="3 4">
    <name type="scientific">Nitzschia inconspicua</name>
    <dbReference type="NCBI Taxonomy" id="303405"/>
    <lineage>
        <taxon>Eukaryota</taxon>
        <taxon>Sar</taxon>
        <taxon>Stramenopiles</taxon>
        <taxon>Ochrophyta</taxon>
        <taxon>Bacillariophyta</taxon>
        <taxon>Bacillariophyceae</taxon>
        <taxon>Bacillariophycidae</taxon>
        <taxon>Bacillariales</taxon>
        <taxon>Bacillariaceae</taxon>
        <taxon>Nitzschia</taxon>
    </lineage>
</organism>
<feature type="compositionally biased region" description="Basic and acidic residues" evidence="1">
    <location>
        <begin position="25"/>
        <end position="46"/>
    </location>
</feature>
<feature type="non-terminal residue" evidence="3">
    <location>
        <position position="404"/>
    </location>
</feature>
<reference evidence="3" key="1">
    <citation type="journal article" date="2021" name="Sci. Rep.">
        <title>Diploid genomic architecture of Nitzschia inconspicua, an elite biomass production diatom.</title>
        <authorList>
            <person name="Oliver A."/>
            <person name="Podell S."/>
            <person name="Pinowska A."/>
            <person name="Traller J.C."/>
            <person name="Smith S.R."/>
            <person name="McClure R."/>
            <person name="Beliaev A."/>
            <person name="Bohutskyi P."/>
            <person name="Hill E.A."/>
            <person name="Rabines A."/>
            <person name="Zheng H."/>
            <person name="Allen L.Z."/>
            <person name="Kuo A."/>
            <person name="Grigoriev I.V."/>
            <person name="Allen A.E."/>
            <person name="Hazlebeck D."/>
            <person name="Allen E.E."/>
        </authorList>
    </citation>
    <scope>NUCLEOTIDE SEQUENCE</scope>
    <source>
        <strain evidence="3">Hildebrandi</strain>
    </source>
</reference>
<reference evidence="3" key="2">
    <citation type="submission" date="2021-04" db="EMBL/GenBank/DDBJ databases">
        <authorList>
            <person name="Podell S."/>
        </authorList>
    </citation>
    <scope>NUCLEOTIDE SEQUENCE</scope>
    <source>
        <strain evidence="3">Hildebrandi</strain>
    </source>
</reference>
<dbReference type="AlphaFoldDB" id="A0A9K3KIU0"/>